<dbReference type="InParanoid" id="F4WXW9"/>
<dbReference type="eggNOG" id="KOG1052">
    <property type="taxonomic scope" value="Eukaryota"/>
</dbReference>
<dbReference type="Proteomes" id="UP000007755">
    <property type="component" value="Unassembled WGS sequence"/>
</dbReference>
<dbReference type="SUPFAM" id="SSF53822">
    <property type="entry name" value="Periplasmic binding protein-like I"/>
    <property type="match status" value="1"/>
</dbReference>
<dbReference type="OrthoDB" id="5984008at2759"/>
<keyword evidence="1" id="KW-0675">Receptor</keyword>
<protein>
    <submittedName>
        <fullName evidence="1">Glutamate receptor, ionotropic kainate 1</fullName>
    </submittedName>
</protein>
<dbReference type="EMBL" id="GL888434">
    <property type="protein sequence ID" value="EGI60905.1"/>
    <property type="molecule type" value="Genomic_DNA"/>
</dbReference>
<dbReference type="Gene3D" id="3.40.50.2300">
    <property type="match status" value="2"/>
</dbReference>
<organism evidence="2">
    <name type="scientific">Acromyrmex echinatior</name>
    <name type="common">Panamanian leafcutter ant</name>
    <name type="synonym">Acromyrmex octospinosus echinatior</name>
    <dbReference type="NCBI Taxonomy" id="103372"/>
    <lineage>
        <taxon>Eukaryota</taxon>
        <taxon>Metazoa</taxon>
        <taxon>Ecdysozoa</taxon>
        <taxon>Arthropoda</taxon>
        <taxon>Hexapoda</taxon>
        <taxon>Insecta</taxon>
        <taxon>Pterygota</taxon>
        <taxon>Neoptera</taxon>
        <taxon>Endopterygota</taxon>
        <taxon>Hymenoptera</taxon>
        <taxon>Apocrita</taxon>
        <taxon>Aculeata</taxon>
        <taxon>Formicoidea</taxon>
        <taxon>Formicidae</taxon>
        <taxon>Myrmicinae</taxon>
        <taxon>Acromyrmex</taxon>
    </lineage>
</organism>
<accession>F4WXW9</accession>
<gene>
    <name evidence="1" type="ORF">G5I_10823</name>
</gene>
<dbReference type="InterPro" id="IPR028082">
    <property type="entry name" value="Peripla_BP_I"/>
</dbReference>
<proteinExistence type="predicted"/>
<evidence type="ECO:0000313" key="2">
    <source>
        <dbReference type="Proteomes" id="UP000007755"/>
    </source>
</evidence>
<name>F4WXW9_ACREC</name>
<sequence length="133" mass="15942">MKSKEFRNIIVDTKPEHMHHFLRMILQLQMNDYKYHYLFTTFDIETFDLEDFKYNFVNITAFRLVDADDVVSVRSILRDMERYQPSGNTILNKSRIIQVSTHESSVYRNSCSTHIKKDMTLASFDFIIKICRM</sequence>
<evidence type="ECO:0000313" key="1">
    <source>
        <dbReference type="EMBL" id="EGI60905.1"/>
    </source>
</evidence>
<keyword evidence="2" id="KW-1185">Reference proteome</keyword>
<dbReference type="AlphaFoldDB" id="F4WXW9"/>
<reference evidence="1" key="1">
    <citation type="submission" date="2011-02" db="EMBL/GenBank/DDBJ databases">
        <title>The genome of the leaf-cutting ant Acromyrmex echinatior suggests key adaptations to social evolution and fungus farming.</title>
        <authorList>
            <person name="Nygaard S."/>
            <person name="Zhang G."/>
        </authorList>
    </citation>
    <scope>NUCLEOTIDE SEQUENCE</scope>
</reference>